<dbReference type="SMART" id="SM00530">
    <property type="entry name" value="HTH_XRE"/>
    <property type="match status" value="1"/>
</dbReference>
<dbReference type="RefSeq" id="WP_008595094.1">
    <property type="nucleotide sequence ID" value="NZ_AMRM01000005.1"/>
</dbReference>
<reference evidence="2 3" key="1">
    <citation type="journal article" date="2012" name="J. Bacteriol.">
        <title>Genome Sequence of Nitratireductor pacificus Type Strain pht-3B.</title>
        <authorList>
            <person name="Lai Q."/>
            <person name="Li G."/>
            <person name="Shao Z."/>
        </authorList>
    </citation>
    <scope>NUCLEOTIDE SEQUENCE [LARGE SCALE GENOMIC DNA]</scope>
    <source>
        <strain evidence="3">pht-3B</strain>
    </source>
</reference>
<dbReference type="SUPFAM" id="SSF47413">
    <property type="entry name" value="lambda repressor-like DNA-binding domains"/>
    <property type="match status" value="1"/>
</dbReference>
<dbReference type="Proteomes" id="UP000006786">
    <property type="component" value="Unassembled WGS sequence"/>
</dbReference>
<dbReference type="CDD" id="cd00093">
    <property type="entry name" value="HTH_XRE"/>
    <property type="match status" value="1"/>
</dbReference>
<dbReference type="STRING" id="391937.NA2_05433"/>
<dbReference type="InterPro" id="IPR001387">
    <property type="entry name" value="Cro/C1-type_HTH"/>
</dbReference>
<dbReference type="AlphaFoldDB" id="K2MQY6"/>
<dbReference type="InterPro" id="IPR010982">
    <property type="entry name" value="Lambda_DNA-bd_dom_sf"/>
</dbReference>
<protein>
    <recommendedName>
        <fullName evidence="1">HTH cro/C1-type domain-containing protein</fullName>
    </recommendedName>
</protein>
<dbReference type="eggNOG" id="COG1396">
    <property type="taxonomic scope" value="Bacteria"/>
</dbReference>
<dbReference type="Gene3D" id="3.30.450.180">
    <property type="match status" value="1"/>
</dbReference>
<dbReference type="InterPro" id="IPR041413">
    <property type="entry name" value="MLTR_LBD"/>
</dbReference>
<gene>
    <name evidence="2" type="ORF">NA2_05433</name>
</gene>
<evidence type="ECO:0000259" key="1">
    <source>
        <dbReference type="PROSITE" id="PS50943"/>
    </source>
</evidence>
<organism evidence="2 3">
    <name type="scientific">Nitratireductor pacificus pht-3B</name>
    <dbReference type="NCBI Taxonomy" id="391937"/>
    <lineage>
        <taxon>Bacteria</taxon>
        <taxon>Pseudomonadati</taxon>
        <taxon>Pseudomonadota</taxon>
        <taxon>Alphaproteobacteria</taxon>
        <taxon>Hyphomicrobiales</taxon>
        <taxon>Phyllobacteriaceae</taxon>
        <taxon>Nitratireductor</taxon>
    </lineage>
</organism>
<dbReference type="Gene3D" id="1.10.260.40">
    <property type="entry name" value="lambda repressor-like DNA-binding domains"/>
    <property type="match status" value="1"/>
</dbReference>
<name>K2MQY6_9HYPH</name>
<sequence>MIEMDTTRSITGVGDLLREWRQRRRMSQLHLSLEAGISQRHLSFVESGRSAPSREMVLHLSECLSMPLRQRNQMLLAAGYAPGFSERSLDDPALKPAMDAVQLVLDGHAPNPALAIDRHWTMVAANSALKPLLAHVRDAALLQPPVNVLRLSLHPEGLASIIVNLEAWRGHALGRLKELNDRYADPALAALEKELAAYPRRDPGPQPQSTEAERIAIPLRLRIGGEELSFITTTTVFGTPLDVSLSELAIESFFPTDHATAAYLRRQHEAIS</sequence>
<dbReference type="Pfam" id="PF17765">
    <property type="entry name" value="MLTR_LBD"/>
    <property type="match status" value="1"/>
</dbReference>
<dbReference type="PANTHER" id="PTHR35010">
    <property type="entry name" value="BLL4672 PROTEIN-RELATED"/>
    <property type="match status" value="1"/>
</dbReference>
<keyword evidence="3" id="KW-1185">Reference proteome</keyword>
<dbReference type="Pfam" id="PF01381">
    <property type="entry name" value="HTH_3"/>
    <property type="match status" value="1"/>
</dbReference>
<dbReference type="PANTHER" id="PTHR35010:SF4">
    <property type="entry name" value="BLL5781 PROTEIN"/>
    <property type="match status" value="1"/>
</dbReference>
<comment type="caution">
    <text evidence="2">The sequence shown here is derived from an EMBL/GenBank/DDBJ whole genome shotgun (WGS) entry which is preliminary data.</text>
</comment>
<evidence type="ECO:0000313" key="3">
    <source>
        <dbReference type="Proteomes" id="UP000006786"/>
    </source>
</evidence>
<feature type="domain" description="HTH cro/C1-type" evidence="1">
    <location>
        <begin position="17"/>
        <end position="71"/>
    </location>
</feature>
<dbReference type="PROSITE" id="PS50943">
    <property type="entry name" value="HTH_CROC1"/>
    <property type="match status" value="1"/>
</dbReference>
<proteinExistence type="predicted"/>
<dbReference type="PATRIC" id="fig|391937.3.peg.1119"/>
<evidence type="ECO:0000313" key="2">
    <source>
        <dbReference type="EMBL" id="EKF19757.1"/>
    </source>
</evidence>
<dbReference type="EMBL" id="AMRM01000005">
    <property type="protein sequence ID" value="EKF19757.1"/>
    <property type="molecule type" value="Genomic_DNA"/>
</dbReference>
<dbReference type="GO" id="GO:0003677">
    <property type="term" value="F:DNA binding"/>
    <property type="evidence" value="ECO:0007669"/>
    <property type="project" value="InterPro"/>
</dbReference>
<accession>K2MQY6</accession>